<dbReference type="PANTHER" id="PTHR16166:SF137">
    <property type="entry name" value="PLECKSTRIN HOMOLOGY (PH) DOMAIN-CONTAINING PROTEIN"/>
    <property type="match status" value="1"/>
</dbReference>
<dbReference type="PANTHER" id="PTHR16166">
    <property type="entry name" value="VACUOLAR PROTEIN SORTING-ASSOCIATED PROTEIN VPS13"/>
    <property type="match status" value="1"/>
</dbReference>
<dbReference type="GO" id="GO:0006623">
    <property type="term" value="P:protein targeting to vacuole"/>
    <property type="evidence" value="ECO:0007669"/>
    <property type="project" value="TreeGrafter"/>
</dbReference>
<evidence type="ECO:0000256" key="1">
    <source>
        <dbReference type="SAM" id="MobiDB-lite"/>
    </source>
</evidence>
<gene>
    <name evidence="3" type="ORF">GUJ93_ZPchr0010g8454</name>
</gene>
<reference evidence="3" key="1">
    <citation type="journal article" date="2021" name="bioRxiv">
        <title>Whole Genome Assembly and Annotation of Northern Wild Rice, Zizania palustris L., Supports a Whole Genome Duplication in the Zizania Genus.</title>
        <authorList>
            <person name="Haas M."/>
            <person name="Kono T."/>
            <person name="Macchietto M."/>
            <person name="Millas R."/>
            <person name="McGilp L."/>
            <person name="Shao M."/>
            <person name="Duquette J."/>
            <person name="Hirsch C.N."/>
            <person name="Kimball J."/>
        </authorList>
    </citation>
    <scope>NUCLEOTIDE SEQUENCE</scope>
    <source>
        <tissue evidence="3">Fresh leaf tissue</tissue>
    </source>
</reference>
<comment type="caution">
    <text evidence="3">The sequence shown here is derived from an EMBL/GenBank/DDBJ whole genome shotgun (WGS) entry which is preliminary data.</text>
</comment>
<sequence>MAIRVPSLGFHFSPARYHRLMEILKVFQDSDSEKSSSDLANLWDQADFEGWSSFLTWKGVGNREAAWQQKYLRLVGPFLYVFDNPASTTYKQWSSLRNKQVHQVPTELTNGLQNILALHDSDHNQILEDTGALILLFDNEETRKIWQNRLQGAIYRASGSPAVSNFTEVAFPSEAHSFKDSFPDVVNIEKLFAAGILDELKMCFSCGYESNHKLKKVLLAKESSLFEFRAVGGQVELSLKGGNLLIGTILRSLEIEDQCYYPGSPPPAFSRIPSLMPDTELQSAGFTSEGDATFNSFVKAQMVIYDQQSPQYNNLDNRVVVTVATLTFFCHRPTVIAIMEFMNAINLSNVPDSDKNKDMRLNSIEDTMVEEPKSNPEPEPVIKRLLAKGKSRVVFHLTSSMAEAQILLMNENGDRLATLSQNNLSTDIKVFTSSFSIKAALGNLKISDDSLSSNHSYFWVCDMRNPGGSSFVEIDFTSYNFDDEDYSGYDYSLTAQLSEVRIVYLNRFIQEIISYFMGLVPKSSDGVVKLKDNVTNSEKWVSKTDMEGSPALKLNVSFMRPIIIMPRETNSSDFLELDVLYIKVQNKFQWIGGDKNEISAVHLEILTVTVKDINLTIGMNMVCGKTIIQDVEGLSLEIHRSLRDLMHQLPVVEAAIKVDVLKAALSNREYEIISECALSNFSEAPNVVPALDDPRGSTRDSPMASVQASGAWLLYKSNTREESFLFATLKGFSVFDDREGTKDELRLAIGKSATVRDTSSVDGYDNPNELDSSEQRIQKDLGLEPIPSMFILDAILRKSSSYVSVCVQRPKFLVALDFLVAIVEFFVPSARSLLSNDEDKDLLHMISPLVFSDQVYYQEFSTFSLSPQKPLIIDNEKFDRYIYDGKGGKLYLRDREGKIQSGPSAESFIHVLCGKGLQFRNVTIVNGEYLDSCISLSSDSWYSASEDDHVYLIRENYILSTPSEEITEDVVKNTSVDISTEFIIELQAIGPELTFYSTSRNAGENLALSTKVIHARTDAFCRLIMKGDSMEMSGNILGLKMESNGVRVIEPFDMSVKYSSTSGKTNLHLVVSEIYMNFSFSILRLFLAVEEEISAFLRMSSKKISMVCSQFDKVASTQGSASDQVYSFWRPRAPSGYAVFGDFFTPMNDSPTKGVLALNTNIVRVKRPLSYKLVWQSRPPIINEPQQSEKDMKNTLSNVDQFCSVWLPVAPVGYVAMGCVASDGTAEPPLSSVFCLSASLVSSCGLRDCIPLRGNANMTFWRVHNSFGSFLPGDPASMQLDENAYDLRHMLFNSEDSSKISSRGQAGHNDASQIERSALNSGRLFEAVASFKLIWSNNGTSSPKKLSIWRPMLSEGMFYFGDIALNGYEPPNSAVVLRDSSADTFLRAPEGYQLVGQIKKHRGTESVSFWYPQAPPGFVALGCVISKSSPMKEDFSFLRCIRSDMVKGGQFSEESVWDSSGARTSEPFSLWTVDNDAGTFLVRSGFKKPPRRLSLGLAGPPTSSSSDSIIIDAEIKTISAVSFDDYGGMMVPLFGLSFDSVGFSYHGGPQHLNATVSLSFVARSYNDKYNSWEPFIEPTDGFLRYQYDMNTPGSHSQLRIASTRDLNLNVSVSNTNMLSQAYASWNNISLGNELYMKKTFSTERSILDVHERRSYYVIPQNKLGQDIYIRTTEYRSSDVTLLPSGDDRSIKVPASRDLLDSHLKGRIVRVYRSMVTAILADAEIKVGEGLATGEYLATVRIYSEDRSTSVVQQQSARTCAAAGEQSSQNFRKVEWNEMFFFKVESEENCVLELLVLDACGGQPVGIYSAPLKQVVQMLPSTTSPNYAKFDLTLGDLTSTKTVEHETGKPCGKIRFVMLVSGRANAQQGSRASLRRSKAGYIQISPSKEGPWTNMKLNYAVPAACWRFGNCVIGSEATVKEGNRYISMRSLVSITNTTDFSIDLRLKGQFSESAQSDGQGESSNKDDQISVGLLEPGSTVPVPLSGLSHPGVLYMLQLRPTNHHELVQCSWSDIKERRSQTEYRHEKILGICVSDLYESENLLFCSQTDGTSSTSRGLWFCLSIEAKEIGKDVHTNPIYDWSIVIKSPLSLTYYLPISAHYVVSASGFEEDTSCSQGTFNPGEVVKIQNADPRNPLYLSLVPHGGWASTHEPVPISHPTEVPSKFINLKSSLSGRVVQIILEQSSDKDYLMARVIRIYVPYWIYFARLPPINLQFIDISGRKDRKRFLARPRSERSEKILYDIKPEELVEGYTIASGLNFKGLGLSASACRHGSGWSGSLKELSPLGDMDGAVDLSAYDDDGKCAHIFLCSKPSSYQAVPTKVIYVRPYITFTNRVGQDFYIKLSVEDEPKVLHAHDWRVSFMYSGGTDKLQVRLVDTDWCQPIDIVKEDTFVIAMRKQDGTQKFVKAEIRGYEEGSRFLIVFRLGPTEGPIRIENRTSSTAISIRQSSLGDDAWIKVNSLSTRKYSWDDPYGHKTIDVSIQQGDLTFFQCVDLENPDESSTSFREYCLKFSIVETADIKILKFTDYRSNLSEHQALALKQNETDTSAGLLELIVELGVVGVSLIDHKPRELLYLHLQKVFISYMTGYDSGTTNRFKLIVGHMQLDNQLPLSVMPVALATESMPDSNHPIFKANIAISNVTSNDIQVYPHIYIRVTDQTWRLNIHEPIIWALVDFYSNLRFVSTNSSSTVTEVDPEIRIELVDISEIRLKISLETAPTQRPRGVLGIWSPILSAVGNALKIQISYDLICATVMG</sequence>
<dbReference type="InterPro" id="IPR026847">
    <property type="entry name" value="VPS13"/>
</dbReference>
<evidence type="ECO:0000313" key="3">
    <source>
        <dbReference type="EMBL" id="KAG8084373.1"/>
    </source>
</evidence>
<keyword evidence="4" id="KW-1185">Reference proteome</keyword>
<dbReference type="Proteomes" id="UP000729402">
    <property type="component" value="Unassembled WGS sequence"/>
</dbReference>
<dbReference type="InterPro" id="IPR009291">
    <property type="entry name" value="Vps62"/>
</dbReference>
<organism evidence="3 4">
    <name type="scientific">Zizania palustris</name>
    <name type="common">Northern wild rice</name>
    <dbReference type="NCBI Taxonomy" id="103762"/>
    <lineage>
        <taxon>Eukaryota</taxon>
        <taxon>Viridiplantae</taxon>
        <taxon>Streptophyta</taxon>
        <taxon>Embryophyta</taxon>
        <taxon>Tracheophyta</taxon>
        <taxon>Spermatophyta</taxon>
        <taxon>Magnoliopsida</taxon>
        <taxon>Liliopsida</taxon>
        <taxon>Poales</taxon>
        <taxon>Poaceae</taxon>
        <taxon>BOP clade</taxon>
        <taxon>Oryzoideae</taxon>
        <taxon>Oryzeae</taxon>
        <taxon>Zizaniinae</taxon>
        <taxon>Zizania</taxon>
    </lineage>
</organism>
<accession>A0A8J6BKT2</accession>
<feature type="domain" description="PH" evidence="2">
    <location>
        <begin position="45"/>
        <end position="155"/>
    </location>
</feature>
<proteinExistence type="predicted"/>
<feature type="compositionally biased region" description="Polar residues" evidence="1">
    <location>
        <begin position="1952"/>
        <end position="1961"/>
    </location>
</feature>
<evidence type="ECO:0000313" key="4">
    <source>
        <dbReference type="Proteomes" id="UP000729402"/>
    </source>
</evidence>
<feature type="region of interest" description="Disordered" evidence="1">
    <location>
        <begin position="1952"/>
        <end position="1971"/>
    </location>
</feature>
<dbReference type="GO" id="GO:0045053">
    <property type="term" value="P:protein retention in Golgi apparatus"/>
    <property type="evidence" value="ECO:0007669"/>
    <property type="project" value="TreeGrafter"/>
</dbReference>
<protein>
    <recommendedName>
        <fullName evidence="2">PH domain-containing protein</fullName>
    </recommendedName>
</protein>
<dbReference type="InterPro" id="IPR001849">
    <property type="entry name" value="PH_domain"/>
</dbReference>
<dbReference type="Pfam" id="PF06101">
    <property type="entry name" value="Vps62"/>
    <property type="match status" value="2"/>
</dbReference>
<name>A0A8J6BKT2_ZIZPA</name>
<dbReference type="EMBL" id="JAAALK010000082">
    <property type="protein sequence ID" value="KAG8084373.1"/>
    <property type="molecule type" value="Genomic_DNA"/>
</dbReference>
<evidence type="ECO:0000259" key="2">
    <source>
        <dbReference type="PROSITE" id="PS50003"/>
    </source>
</evidence>
<dbReference type="InterPro" id="IPR009543">
    <property type="entry name" value="VPS13_VAB"/>
</dbReference>
<dbReference type="OrthoDB" id="428159at2759"/>
<dbReference type="Pfam" id="PF25036">
    <property type="entry name" value="VPS13_VAB"/>
    <property type="match status" value="2"/>
</dbReference>
<reference evidence="3" key="2">
    <citation type="submission" date="2021-02" db="EMBL/GenBank/DDBJ databases">
        <authorList>
            <person name="Kimball J.A."/>
            <person name="Haas M.W."/>
            <person name="Macchietto M."/>
            <person name="Kono T."/>
            <person name="Duquette J."/>
            <person name="Shao M."/>
        </authorList>
    </citation>
    <scope>NUCLEOTIDE SEQUENCE</scope>
    <source>
        <tissue evidence="3">Fresh leaf tissue</tissue>
    </source>
</reference>
<dbReference type="PROSITE" id="PS50003">
    <property type="entry name" value="PH_DOMAIN"/>
    <property type="match status" value="1"/>
</dbReference>